<dbReference type="InterPro" id="IPR009721">
    <property type="entry name" value="O-acyltransferase_WSD1_C"/>
</dbReference>
<evidence type="ECO:0000256" key="4">
    <source>
        <dbReference type="ARBA" id="ARBA00005189"/>
    </source>
</evidence>
<feature type="domain" description="O-acyltransferase WSD1-like N-terminal" evidence="11">
    <location>
        <begin position="67"/>
        <end position="264"/>
    </location>
</feature>
<dbReference type="OrthoDB" id="619536at2759"/>
<comment type="catalytic activity">
    <reaction evidence="10">
        <text>an acyl-CoA + a 1,2-diacyl-sn-glycerol = a triacyl-sn-glycerol + CoA</text>
        <dbReference type="Rhea" id="RHEA:10868"/>
        <dbReference type="ChEBI" id="CHEBI:17815"/>
        <dbReference type="ChEBI" id="CHEBI:57287"/>
        <dbReference type="ChEBI" id="CHEBI:58342"/>
        <dbReference type="ChEBI" id="CHEBI:64615"/>
        <dbReference type="EC" id="2.3.1.20"/>
    </reaction>
</comment>
<evidence type="ECO:0000256" key="9">
    <source>
        <dbReference type="ARBA" id="ARBA00047604"/>
    </source>
</evidence>
<dbReference type="AlphaFoldDB" id="A0A2P6SFZ6"/>
<feature type="domain" description="O-acyltransferase WSD1 C-terminal" evidence="12">
    <location>
        <begin position="318"/>
        <end position="461"/>
    </location>
</feature>
<comment type="subcellular location">
    <subcellularLocation>
        <location evidence="1">Cell membrane</location>
        <topology evidence="1">Single-pass membrane protein</topology>
    </subcellularLocation>
    <subcellularLocation>
        <location evidence="2">Endoplasmic reticulum membrane</location>
    </subcellularLocation>
</comment>
<evidence type="ECO:0000256" key="7">
    <source>
        <dbReference type="ARBA" id="ARBA00023315"/>
    </source>
</evidence>
<dbReference type="Pfam" id="PF03007">
    <property type="entry name" value="WS_DGAT_cat"/>
    <property type="match status" value="1"/>
</dbReference>
<keyword evidence="5 13" id="KW-0808">Transferase</keyword>
<evidence type="ECO:0000256" key="2">
    <source>
        <dbReference type="ARBA" id="ARBA00004586"/>
    </source>
</evidence>
<dbReference type="GO" id="GO:0047196">
    <property type="term" value="F:long-chain-alcohol O-fatty-acyltransferase activity"/>
    <property type="evidence" value="ECO:0007669"/>
    <property type="project" value="UniProtKB-EC"/>
</dbReference>
<evidence type="ECO:0000256" key="1">
    <source>
        <dbReference type="ARBA" id="ARBA00004162"/>
    </source>
</evidence>
<dbReference type="GO" id="GO:0019432">
    <property type="term" value="P:triglyceride biosynthetic process"/>
    <property type="evidence" value="ECO:0007669"/>
    <property type="project" value="UniProtKB-UniPathway"/>
</dbReference>
<proteinExistence type="inferred from homology"/>
<comment type="caution">
    <text evidence="13">The sequence shown here is derived from an EMBL/GenBank/DDBJ whole genome shotgun (WGS) entry which is preliminary data.</text>
</comment>
<dbReference type="GO" id="GO:0005789">
    <property type="term" value="C:endoplasmic reticulum membrane"/>
    <property type="evidence" value="ECO:0007669"/>
    <property type="project" value="UniProtKB-SubCell"/>
</dbReference>
<dbReference type="GO" id="GO:0004144">
    <property type="term" value="F:diacylglycerol O-acyltransferase activity"/>
    <property type="evidence" value="ECO:0007669"/>
    <property type="project" value="UniProtKB-EC"/>
</dbReference>
<protein>
    <submittedName>
        <fullName evidence="13">Putative transferase</fullName>
        <ecNumber evidence="13">2.3.1.-</ecNumber>
    </submittedName>
</protein>
<organism evidence="13 14">
    <name type="scientific">Rosa chinensis</name>
    <name type="common">China rose</name>
    <dbReference type="NCBI Taxonomy" id="74649"/>
    <lineage>
        <taxon>Eukaryota</taxon>
        <taxon>Viridiplantae</taxon>
        <taxon>Streptophyta</taxon>
        <taxon>Embryophyta</taxon>
        <taxon>Tracheophyta</taxon>
        <taxon>Spermatophyta</taxon>
        <taxon>Magnoliopsida</taxon>
        <taxon>eudicotyledons</taxon>
        <taxon>Gunneridae</taxon>
        <taxon>Pentapetalae</taxon>
        <taxon>rosids</taxon>
        <taxon>fabids</taxon>
        <taxon>Rosales</taxon>
        <taxon>Rosaceae</taxon>
        <taxon>Rosoideae</taxon>
        <taxon>Rosoideae incertae sedis</taxon>
        <taxon>Rosa</taxon>
    </lineage>
</organism>
<keyword evidence="6" id="KW-0256">Endoplasmic reticulum</keyword>
<reference evidence="13 14" key="1">
    <citation type="journal article" date="2018" name="Nat. Genet.">
        <title>The Rosa genome provides new insights in the design of modern roses.</title>
        <authorList>
            <person name="Bendahmane M."/>
        </authorList>
    </citation>
    <scope>NUCLEOTIDE SEQUENCE [LARGE SCALE GENOMIC DNA]</scope>
    <source>
        <strain evidence="14">cv. Old Blush</strain>
    </source>
</reference>
<dbReference type="PANTHER" id="PTHR31650:SF34">
    <property type="entry name" value="O-ACYLTRANSFERASE WSD1-LIKE ISOFORM X1"/>
    <property type="match status" value="1"/>
</dbReference>
<evidence type="ECO:0000256" key="8">
    <source>
        <dbReference type="ARBA" id="ARBA00024360"/>
    </source>
</evidence>
<evidence type="ECO:0000259" key="11">
    <source>
        <dbReference type="Pfam" id="PF03007"/>
    </source>
</evidence>
<keyword evidence="7 13" id="KW-0012">Acyltransferase</keyword>
<gene>
    <name evidence="13" type="ORF">RchiOBHm_Chr1g0350141</name>
</gene>
<dbReference type="InterPro" id="IPR045034">
    <property type="entry name" value="O-acyltransferase_WSD1-like"/>
</dbReference>
<dbReference type="OMA" id="CKGLYFM"/>
<evidence type="ECO:0000313" key="14">
    <source>
        <dbReference type="Proteomes" id="UP000238479"/>
    </source>
</evidence>
<comment type="pathway">
    <text evidence="3">Glycerolipid metabolism; triacylglycerol biosynthesis.</text>
</comment>
<sequence length="466" mass="52075">MEFGEEGLLLEPVSPGGQFFNSTVLSLAIISVLELESQFSMNDSQTFSLLKTVFLPINPRFSSIMVEGVDEKNKQWKRVQVKLEDHVHVPIFPSGMSLESYDTYFDEYITKIASETFPQSRPLWELHIFKYPTSHAAGQIIFKIHHALGDGYSLMGALLSCLQNAHNPSLPLTFPSLKGAKNETSSRSRVFEFVPKIFSAVINGAWDFGWSILKGTWVEDDRTPIRSGVVGVEFRPLSTSTLMLSIEEIKLIKNKLGVTINDVIAGIIFLGTRMYMQQMNSEKSSSQNCTALVLLNTRLVANYKSVQEMLMEPSKSSWGNQFVFLHVPVPKSSEVSKPLDFVWEAHKIVKRHRSSSAWYLTIRLWDILKKFRGPEAVAGYIHNTLMNSSMTITNMIGPLEQMALAGNPIKGIYFMVVGSPQSLTISAISYMGKLRIAIGAEKGLVDSNKLQACMKDAFRVISEAAN</sequence>
<evidence type="ECO:0000259" key="12">
    <source>
        <dbReference type="Pfam" id="PF06974"/>
    </source>
</evidence>
<comment type="similarity">
    <text evidence="8">In the N-terminal section; belongs to the long-chain O-acyltransferase family.</text>
</comment>
<evidence type="ECO:0000256" key="5">
    <source>
        <dbReference type="ARBA" id="ARBA00022679"/>
    </source>
</evidence>
<dbReference type="UniPathway" id="UPA00282"/>
<dbReference type="GO" id="GO:0005886">
    <property type="term" value="C:plasma membrane"/>
    <property type="evidence" value="ECO:0007669"/>
    <property type="project" value="UniProtKB-SubCell"/>
</dbReference>
<comment type="catalytic activity">
    <reaction evidence="9">
        <text>a long chain fatty alcohol + a fatty acyl-CoA = a long-chain alcohol wax ester + CoA</text>
        <dbReference type="Rhea" id="RHEA:38443"/>
        <dbReference type="ChEBI" id="CHEBI:17135"/>
        <dbReference type="ChEBI" id="CHEBI:57287"/>
        <dbReference type="ChEBI" id="CHEBI:77636"/>
        <dbReference type="ChEBI" id="CHEBI:235323"/>
        <dbReference type="EC" id="2.3.1.75"/>
    </reaction>
</comment>
<name>A0A2P6SFZ6_ROSCH</name>
<dbReference type="Proteomes" id="UP000238479">
    <property type="component" value="Chromosome 1"/>
</dbReference>
<evidence type="ECO:0000313" key="13">
    <source>
        <dbReference type="EMBL" id="PRQ57602.1"/>
    </source>
</evidence>
<evidence type="ECO:0000256" key="10">
    <source>
        <dbReference type="ARBA" id="ARBA00048109"/>
    </source>
</evidence>
<comment type="pathway">
    <text evidence="4">Lipid metabolism.</text>
</comment>
<evidence type="ECO:0000256" key="3">
    <source>
        <dbReference type="ARBA" id="ARBA00004771"/>
    </source>
</evidence>
<evidence type="ECO:0000256" key="6">
    <source>
        <dbReference type="ARBA" id="ARBA00022824"/>
    </source>
</evidence>
<dbReference type="PANTHER" id="PTHR31650">
    <property type="entry name" value="O-ACYLTRANSFERASE (WSD1-LIKE) FAMILY PROTEIN"/>
    <property type="match status" value="1"/>
</dbReference>
<dbReference type="Pfam" id="PF06974">
    <property type="entry name" value="WS_DGAT_C"/>
    <property type="match status" value="1"/>
</dbReference>
<dbReference type="EMBL" id="PDCK01000039">
    <property type="protein sequence ID" value="PRQ57602.1"/>
    <property type="molecule type" value="Genomic_DNA"/>
</dbReference>
<accession>A0A2P6SFZ6</accession>
<dbReference type="EC" id="2.3.1.-" evidence="13"/>
<dbReference type="STRING" id="74649.A0A2P6SFZ6"/>
<dbReference type="InterPro" id="IPR004255">
    <property type="entry name" value="O-acyltransferase_WSD1_N"/>
</dbReference>
<keyword evidence="14" id="KW-1185">Reference proteome</keyword>
<dbReference type="Gramene" id="PRQ57602">
    <property type="protein sequence ID" value="PRQ57602"/>
    <property type="gene ID" value="RchiOBHm_Chr1g0350141"/>
</dbReference>